<reference evidence="3 4" key="1">
    <citation type="submission" date="2017-02" db="EMBL/GenBank/DDBJ databases">
        <authorList>
            <person name="Peterson S.W."/>
        </authorList>
    </citation>
    <scope>NUCLEOTIDE SEQUENCE [LARGE SCALE GENOMIC DNA]</scope>
    <source>
        <strain evidence="3 4">DSM 18108</strain>
    </source>
</reference>
<keyword evidence="4" id="KW-1185">Reference proteome</keyword>
<evidence type="ECO:0000313" key="4">
    <source>
        <dbReference type="Proteomes" id="UP000190166"/>
    </source>
</evidence>
<dbReference type="Proteomes" id="UP000190166">
    <property type="component" value="Unassembled WGS sequence"/>
</dbReference>
<dbReference type="STRING" id="393003.SAMN05660461_0296"/>
<evidence type="ECO:0000313" key="3">
    <source>
        <dbReference type="EMBL" id="SKC95228.1"/>
    </source>
</evidence>
<name>A0A1T5N5B1_9BACT</name>
<dbReference type="EMBL" id="FUZZ01000001">
    <property type="protein sequence ID" value="SKC95228.1"/>
    <property type="molecule type" value="Genomic_DNA"/>
</dbReference>
<evidence type="ECO:0000256" key="2">
    <source>
        <dbReference type="SAM" id="SignalP"/>
    </source>
</evidence>
<feature type="chain" id="PRO_5013137863" description="Collagen triple helix repeat-containing protein" evidence="2">
    <location>
        <begin position="25"/>
        <end position="196"/>
    </location>
</feature>
<proteinExistence type="predicted"/>
<dbReference type="PROSITE" id="PS51257">
    <property type="entry name" value="PROKAR_LIPOPROTEIN"/>
    <property type="match status" value="1"/>
</dbReference>
<organism evidence="3 4">
    <name type="scientific">Chitinophaga ginsengisegetis</name>
    <dbReference type="NCBI Taxonomy" id="393003"/>
    <lineage>
        <taxon>Bacteria</taxon>
        <taxon>Pseudomonadati</taxon>
        <taxon>Bacteroidota</taxon>
        <taxon>Chitinophagia</taxon>
        <taxon>Chitinophagales</taxon>
        <taxon>Chitinophagaceae</taxon>
        <taxon>Chitinophaga</taxon>
    </lineage>
</organism>
<accession>A0A1T5N5B1</accession>
<evidence type="ECO:0000256" key="1">
    <source>
        <dbReference type="SAM" id="MobiDB-lite"/>
    </source>
</evidence>
<feature type="signal peptide" evidence="2">
    <location>
        <begin position="1"/>
        <end position="24"/>
    </location>
</feature>
<evidence type="ECO:0008006" key="5">
    <source>
        <dbReference type="Google" id="ProtNLM"/>
    </source>
</evidence>
<keyword evidence="2" id="KW-0732">Signal</keyword>
<dbReference type="RefSeq" id="WP_079467643.1">
    <property type="nucleotide sequence ID" value="NZ_FUZZ01000001.1"/>
</dbReference>
<protein>
    <recommendedName>
        <fullName evidence="5">Collagen triple helix repeat-containing protein</fullName>
    </recommendedName>
</protein>
<feature type="region of interest" description="Disordered" evidence="1">
    <location>
        <begin position="30"/>
        <end position="54"/>
    </location>
</feature>
<dbReference type="AlphaFoldDB" id="A0A1T5N5B1"/>
<sequence>MKQVTRFMPYALITAVVLFFAACSKDGDPGPAGPAGPVGPSGIPGPTGPKGDSGLPGTANVIYSTWKDVAFAPADTIFNQNGTINTIIYGASLDAPKLTAPLLANASINVYINLGTAANSFVQALPYVDEYGYLVRFVASVGAIDLLANAPISTTTTDKRYQYRYVIIPGGVSARSAAGIDWNDYSQVKKYLNLKD</sequence>
<gene>
    <name evidence="3" type="ORF">SAMN05660461_0296</name>
</gene>
<dbReference type="Gene3D" id="1.20.5.320">
    <property type="entry name" value="6-Phosphogluconate Dehydrogenase, domain 3"/>
    <property type="match status" value="1"/>
</dbReference>